<sequence length="150" mass="15725">MELSDLYSEKILDIVGNAPQPGRLADADGSARKVSRVCGSVVEVDVRVEHGIIVGYGHEVSACALGQTSAAIVAREIVGTPVESFRQLRQAMHDMLKADGAAPGGQWADLGYLAPVRDYPNRHASTLLVFDAVEAALAKAVSEQGVAAQG</sequence>
<evidence type="ECO:0000259" key="1">
    <source>
        <dbReference type="Pfam" id="PF01592"/>
    </source>
</evidence>
<dbReference type="Gene3D" id="3.90.1010.10">
    <property type="match status" value="1"/>
</dbReference>
<dbReference type="RefSeq" id="WP_046104506.1">
    <property type="nucleotide sequence ID" value="NZ_JZEY01000054.1"/>
</dbReference>
<dbReference type="InterPro" id="IPR002871">
    <property type="entry name" value="NIF_FeS_clus_asmbl_NifU_N"/>
</dbReference>
<dbReference type="CDD" id="cd06664">
    <property type="entry name" value="IscU_like"/>
    <property type="match status" value="1"/>
</dbReference>
<dbReference type="GO" id="GO:0005506">
    <property type="term" value="F:iron ion binding"/>
    <property type="evidence" value="ECO:0007669"/>
    <property type="project" value="InterPro"/>
</dbReference>
<feature type="domain" description="NIF system FeS cluster assembly NifU N-terminal" evidence="1">
    <location>
        <begin position="7"/>
        <end position="90"/>
    </location>
</feature>
<evidence type="ECO:0000313" key="2">
    <source>
        <dbReference type="EMBL" id="KKB09815.1"/>
    </source>
</evidence>
<reference evidence="2 3" key="1">
    <citation type="submission" date="2015-03" db="EMBL/GenBank/DDBJ databases">
        <authorList>
            <person name="Hassan Y."/>
            <person name="Lepp D."/>
            <person name="Li X.-Z."/>
            <person name="Zhou T."/>
        </authorList>
    </citation>
    <scope>NUCLEOTIDE SEQUENCE [LARGE SCALE GENOMIC DNA]</scope>
    <source>
        <strain evidence="2 3">IPL18</strain>
    </source>
</reference>
<dbReference type="AlphaFoldDB" id="A0A0F5FML4"/>
<gene>
    <name evidence="2" type="ORF">VE26_08180</name>
</gene>
<proteinExistence type="predicted"/>
<accession>A0A0F5FML4</accession>
<dbReference type="SUPFAM" id="SSF82649">
    <property type="entry name" value="SufE/NifU"/>
    <property type="match status" value="1"/>
</dbReference>
<evidence type="ECO:0000313" key="3">
    <source>
        <dbReference type="Proteomes" id="UP000033649"/>
    </source>
</evidence>
<dbReference type="GO" id="GO:0051536">
    <property type="term" value="F:iron-sulfur cluster binding"/>
    <property type="evidence" value="ECO:0007669"/>
    <property type="project" value="InterPro"/>
</dbReference>
<dbReference type="PATRIC" id="fig|429727.3.peg.1692"/>
<keyword evidence="3" id="KW-1185">Reference proteome</keyword>
<dbReference type="EMBL" id="JZEY01000054">
    <property type="protein sequence ID" value="KKB09815.1"/>
    <property type="molecule type" value="Genomic_DNA"/>
</dbReference>
<comment type="caution">
    <text evidence="2">The sequence shown here is derived from an EMBL/GenBank/DDBJ whole genome shotgun (WGS) entry which is preliminary data.</text>
</comment>
<protein>
    <submittedName>
        <fullName evidence="2">Nitrogen fixation protein NifU</fullName>
    </submittedName>
</protein>
<dbReference type="OrthoDB" id="7857113at2"/>
<name>A0A0F5FML4_9HYPH</name>
<dbReference type="Pfam" id="PF01592">
    <property type="entry name" value="NifU_N"/>
    <property type="match status" value="1"/>
</dbReference>
<dbReference type="Proteomes" id="UP000033649">
    <property type="component" value="Unassembled WGS sequence"/>
</dbReference>
<organism evidence="2 3">
    <name type="scientific">Devosia chinhatensis</name>
    <dbReference type="NCBI Taxonomy" id="429727"/>
    <lineage>
        <taxon>Bacteria</taxon>
        <taxon>Pseudomonadati</taxon>
        <taxon>Pseudomonadota</taxon>
        <taxon>Alphaproteobacteria</taxon>
        <taxon>Hyphomicrobiales</taxon>
        <taxon>Devosiaceae</taxon>
        <taxon>Devosia</taxon>
    </lineage>
</organism>
<dbReference type="STRING" id="429727.VE26_08180"/>
<dbReference type="GO" id="GO:0016226">
    <property type="term" value="P:iron-sulfur cluster assembly"/>
    <property type="evidence" value="ECO:0007669"/>
    <property type="project" value="InterPro"/>
</dbReference>